<name>A0A087UT98_STEMI</name>
<dbReference type="SMART" id="SM00175">
    <property type="entry name" value="RAB"/>
    <property type="match status" value="1"/>
</dbReference>
<dbReference type="GO" id="GO:0005525">
    <property type="term" value="F:GTP binding"/>
    <property type="evidence" value="ECO:0007669"/>
    <property type="project" value="UniProtKB-KW"/>
</dbReference>
<dbReference type="SMART" id="SM00174">
    <property type="entry name" value="RHO"/>
    <property type="match status" value="1"/>
</dbReference>
<dbReference type="Gene3D" id="3.40.50.300">
    <property type="entry name" value="P-loop containing nucleotide triphosphate hydrolases"/>
    <property type="match status" value="1"/>
</dbReference>
<dbReference type="InterPro" id="IPR027417">
    <property type="entry name" value="P-loop_NTPase"/>
</dbReference>
<dbReference type="InterPro" id="IPR001806">
    <property type="entry name" value="Small_GTPase"/>
</dbReference>
<evidence type="ECO:0000256" key="1">
    <source>
        <dbReference type="ARBA" id="ARBA00022741"/>
    </source>
</evidence>
<feature type="non-terminal residue" evidence="3">
    <location>
        <position position="301"/>
    </location>
</feature>
<dbReference type="NCBIfam" id="TIGR00231">
    <property type="entry name" value="small_GTP"/>
    <property type="match status" value="1"/>
</dbReference>
<dbReference type="PROSITE" id="PS51419">
    <property type="entry name" value="RAB"/>
    <property type="match status" value="1"/>
</dbReference>
<dbReference type="PANTHER" id="PTHR47977">
    <property type="entry name" value="RAS-RELATED PROTEIN RAB"/>
    <property type="match status" value="1"/>
</dbReference>
<accession>A0A087UT98</accession>
<evidence type="ECO:0000313" key="3">
    <source>
        <dbReference type="EMBL" id="KFM80587.1"/>
    </source>
</evidence>
<keyword evidence="4" id="KW-1185">Reference proteome</keyword>
<dbReference type="AlphaFoldDB" id="A0A087UT98"/>
<sequence length="301" mass="34672">MMKNRELGDDVFFGIDDEKKESEMQFPSYLCDMAVEELLEASTSENFAFLENMDIDASLKFMCHSMSLENILFYDMVLRRPKCEKNLKLLRRFCSGNPKYLRNTKQSGGNTCSQNAIPYCLKFFNGSLIPIYHIFNVIFVGNKAVGTTSILRRILKNTYKEEYKSTYIHSFERTMDFGKTKCIIEFCDTGGDLVLQGVIASYTQRADVVVTVYDVTNGESFRCAKKWISYIKERNRKNASIFVIGTKKDRQKSKRVPRINAELIAKENNAFFYECSSRTGEGITEIKDAFFRILKSKTEGN</sequence>
<protein>
    <submittedName>
        <fullName evidence="3">Ras-related protein Rab-4</fullName>
    </submittedName>
</protein>
<dbReference type="OrthoDB" id="25896at2759"/>
<keyword evidence="1" id="KW-0547">Nucleotide-binding</keyword>
<evidence type="ECO:0000313" key="4">
    <source>
        <dbReference type="Proteomes" id="UP000054359"/>
    </source>
</evidence>
<dbReference type="GO" id="GO:0003924">
    <property type="term" value="F:GTPase activity"/>
    <property type="evidence" value="ECO:0007669"/>
    <property type="project" value="InterPro"/>
</dbReference>
<dbReference type="SUPFAM" id="SSF52540">
    <property type="entry name" value="P-loop containing nucleoside triphosphate hydrolases"/>
    <property type="match status" value="1"/>
</dbReference>
<organism evidence="3 4">
    <name type="scientific">Stegodyphus mimosarum</name>
    <name type="common">African social velvet spider</name>
    <dbReference type="NCBI Taxonomy" id="407821"/>
    <lineage>
        <taxon>Eukaryota</taxon>
        <taxon>Metazoa</taxon>
        <taxon>Ecdysozoa</taxon>
        <taxon>Arthropoda</taxon>
        <taxon>Chelicerata</taxon>
        <taxon>Arachnida</taxon>
        <taxon>Araneae</taxon>
        <taxon>Araneomorphae</taxon>
        <taxon>Entelegynae</taxon>
        <taxon>Eresoidea</taxon>
        <taxon>Eresidae</taxon>
        <taxon>Stegodyphus</taxon>
    </lineage>
</organism>
<dbReference type="Proteomes" id="UP000054359">
    <property type="component" value="Unassembled WGS sequence"/>
</dbReference>
<dbReference type="EMBL" id="KK121487">
    <property type="protein sequence ID" value="KFM80587.1"/>
    <property type="molecule type" value="Genomic_DNA"/>
</dbReference>
<gene>
    <name evidence="3" type="ORF">X975_03949</name>
</gene>
<dbReference type="Pfam" id="PF00071">
    <property type="entry name" value="Ras"/>
    <property type="match status" value="1"/>
</dbReference>
<reference evidence="3 4" key="1">
    <citation type="submission" date="2013-11" db="EMBL/GenBank/DDBJ databases">
        <title>Genome sequencing of Stegodyphus mimosarum.</title>
        <authorList>
            <person name="Bechsgaard J."/>
        </authorList>
    </citation>
    <scope>NUCLEOTIDE SEQUENCE [LARGE SCALE GENOMIC DNA]</scope>
</reference>
<dbReference type="SMART" id="SM00173">
    <property type="entry name" value="RAS"/>
    <property type="match status" value="1"/>
</dbReference>
<keyword evidence="2" id="KW-0342">GTP-binding</keyword>
<proteinExistence type="predicted"/>
<evidence type="ECO:0000256" key="2">
    <source>
        <dbReference type="ARBA" id="ARBA00023134"/>
    </source>
</evidence>
<dbReference type="STRING" id="407821.A0A087UT98"/>
<dbReference type="PRINTS" id="PR00449">
    <property type="entry name" value="RASTRNSFRMNG"/>
</dbReference>
<dbReference type="InterPro" id="IPR005225">
    <property type="entry name" value="Small_GTP-bd"/>
</dbReference>
<dbReference type="InterPro" id="IPR050227">
    <property type="entry name" value="Rab"/>
</dbReference>